<evidence type="ECO:0000256" key="3">
    <source>
        <dbReference type="ARBA" id="ARBA00022741"/>
    </source>
</evidence>
<sequence>MSRKRTQVVSILSSDEEAEDMAKGEAQRKAPTPKGQDKPTRGQQRGNSRGASTPSSQEERNGGLQLQLSQPKEKDSKPQRQLSFRPVQRTLDSYAVPSDPHKVLHPNPTEPSSAPRGYGSQQDASPRKVASMAGRQAGWSHSHKPQTTADLVMHKKKIQEISGWLELQKEPGLRCSAPRMLVLSGPPGSSKSTTVHVLAKEMGFEVCEWQPPVPTLWDEHRYHLADGGLQYTSKLDEFETFVAHAKLSSLSLQPSTAGTHIDTSQGTSQQSQQPPPKAGPKLLVIDDLPHAAGSEQRARLAAALSLLAAAARSPVIVIATSSSTQGAPNDRGAAWHGLHKELQDALDAVGVAQISCNPITDNNAAKALQRVAAEEAMPLSKEQALSIARSAAGDLRSAIEAVQLLCTGVAPLPPQPKTRKRKAKGIKQAEPELRMPELASARDVPLDPFHAIGKFLYNKRGEEGSEAATGRDEEEMKQPWSGGQSFLLHACREAAPAAPVQLSERHKRLPLTFSPEVVWEQSGLDVGTTAGFLHENALHFMDNEAIEDAALVASYFSDVDRITRHGFATASGSSGYAGDLGAAATFSDGVAGSVLVRGVLYANAHPAPRRWLPLRRSGWGTAQRGAAANMQQLQSLVWAGGGAALHCVGGSVRAIAAGVLPSVRCMSANGSASAAALLPECWTQLWQGELSEQRCRPAGALSVSPRGDLQQDYNEDVVEDIM</sequence>
<evidence type="ECO:0000256" key="5">
    <source>
        <dbReference type="ARBA" id="ARBA00022840"/>
    </source>
</evidence>
<keyword evidence="10" id="KW-1185">Reference proteome</keyword>
<dbReference type="SUPFAM" id="SSF52540">
    <property type="entry name" value="P-loop containing nucleoside triphosphate hydrolases"/>
    <property type="match status" value="1"/>
</dbReference>
<feature type="compositionally biased region" description="Low complexity" evidence="8">
    <location>
        <begin position="263"/>
        <end position="272"/>
    </location>
</feature>
<feature type="region of interest" description="Disordered" evidence="8">
    <location>
        <begin position="1"/>
        <end position="146"/>
    </location>
</feature>
<evidence type="ECO:0000313" key="9">
    <source>
        <dbReference type="EMBL" id="KAK9918798.1"/>
    </source>
</evidence>
<evidence type="ECO:0000256" key="4">
    <source>
        <dbReference type="ARBA" id="ARBA00022763"/>
    </source>
</evidence>
<dbReference type="InterPro" id="IPR027417">
    <property type="entry name" value="P-loop_NTPase"/>
</dbReference>
<evidence type="ECO:0000256" key="1">
    <source>
        <dbReference type="ARBA" id="ARBA00004123"/>
    </source>
</evidence>
<evidence type="ECO:0000256" key="6">
    <source>
        <dbReference type="ARBA" id="ARBA00023242"/>
    </source>
</evidence>
<dbReference type="PANTHER" id="PTHR12172">
    <property type="entry name" value="CELL CYCLE CHECKPOINT PROTEIN RAD17"/>
    <property type="match status" value="1"/>
</dbReference>
<dbReference type="Gene3D" id="3.40.50.300">
    <property type="entry name" value="P-loop containing nucleotide triphosphate hydrolases"/>
    <property type="match status" value="1"/>
</dbReference>
<comment type="subcellular location">
    <subcellularLocation>
        <location evidence="1">Nucleus</location>
    </subcellularLocation>
</comment>
<dbReference type="EMBL" id="JALJOT010000001">
    <property type="protein sequence ID" value="KAK9918798.1"/>
    <property type="molecule type" value="Genomic_DNA"/>
</dbReference>
<evidence type="ECO:0000313" key="10">
    <source>
        <dbReference type="Proteomes" id="UP001491310"/>
    </source>
</evidence>
<feature type="compositionally biased region" description="Polar residues" evidence="8">
    <location>
        <begin position="41"/>
        <end position="56"/>
    </location>
</feature>
<keyword evidence="5" id="KW-0067">ATP-binding</keyword>
<accession>A0ABR2Z3W8</accession>
<reference evidence="9 10" key="1">
    <citation type="journal article" date="2024" name="Nat. Commun.">
        <title>Phylogenomics reveals the evolutionary origins of lichenization in chlorophyte algae.</title>
        <authorList>
            <person name="Puginier C."/>
            <person name="Libourel C."/>
            <person name="Otte J."/>
            <person name="Skaloud P."/>
            <person name="Haon M."/>
            <person name="Grisel S."/>
            <person name="Petersen M."/>
            <person name="Berrin J.G."/>
            <person name="Delaux P.M."/>
            <person name="Dal Grande F."/>
            <person name="Keller J."/>
        </authorList>
    </citation>
    <scope>NUCLEOTIDE SEQUENCE [LARGE SCALE GENOMIC DNA]</scope>
    <source>
        <strain evidence="9 10">SAG 216-7</strain>
    </source>
</reference>
<keyword evidence="6" id="KW-0539">Nucleus</keyword>
<keyword evidence="4" id="KW-0227">DNA damage</keyword>
<organism evidence="9 10">
    <name type="scientific">Coccomyxa subellipsoidea</name>
    <dbReference type="NCBI Taxonomy" id="248742"/>
    <lineage>
        <taxon>Eukaryota</taxon>
        <taxon>Viridiplantae</taxon>
        <taxon>Chlorophyta</taxon>
        <taxon>core chlorophytes</taxon>
        <taxon>Trebouxiophyceae</taxon>
        <taxon>Trebouxiophyceae incertae sedis</taxon>
        <taxon>Coccomyxaceae</taxon>
        <taxon>Coccomyxa</taxon>
    </lineage>
</organism>
<name>A0ABR2Z3W8_9CHLO</name>
<keyword evidence="7" id="KW-0131">Cell cycle</keyword>
<evidence type="ECO:0000256" key="7">
    <source>
        <dbReference type="ARBA" id="ARBA00023306"/>
    </source>
</evidence>
<feature type="region of interest" description="Disordered" evidence="8">
    <location>
        <begin position="254"/>
        <end position="281"/>
    </location>
</feature>
<dbReference type="Proteomes" id="UP001491310">
    <property type="component" value="Unassembled WGS sequence"/>
</dbReference>
<evidence type="ECO:0000256" key="2">
    <source>
        <dbReference type="ARBA" id="ARBA00006168"/>
    </source>
</evidence>
<gene>
    <name evidence="9" type="ORF">WJX75_007017</name>
</gene>
<proteinExistence type="inferred from homology"/>
<comment type="similarity">
    <text evidence="2">Belongs to the rad17/RAD24 family.</text>
</comment>
<comment type="caution">
    <text evidence="9">The sequence shown here is derived from an EMBL/GenBank/DDBJ whole genome shotgun (WGS) entry which is preliminary data.</text>
</comment>
<protein>
    <recommendedName>
        <fullName evidence="11">AAA+ ATPase domain-containing protein</fullName>
    </recommendedName>
</protein>
<dbReference type="InterPro" id="IPR004582">
    <property type="entry name" value="Checkpoint_prot_Rad17_Rad24"/>
</dbReference>
<evidence type="ECO:0000256" key="8">
    <source>
        <dbReference type="SAM" id="MobiDB-lite"/>
    </source>
</evidence>
<keyword evidence="3" id="KW-0547">Nucleotide-binding</keyword>
<dbReference type="Pfam" id="PF03215">
    <property type="entry name" value="Rad17"/>
    <property type="match status" value="1"/>
</dbReference>
<evidence type="ECO:0008006" key="11">
    <source>
        <dbReference type="Google" id="ProtNLM"/>
    </source>
</evidence>
<dbReference type="PANTHER" id="PTHR12172:SF0">
    <property type="entry name" value="CELL CYCLE CHECKPOINT PROTEIN RAD17"/>
    <property type="match status" value="1"/>
</dbReference>
<dbReference type="Gene3D" id="1.10.8.60">
    <property type="match status" value="1"/>
</dbReference>